<proteinExistence type="predicted"/>
<evidence type="ECO:0000313" key="2">
    <source>
        <dbReference type="EMBL" id="KDO18600.1"/>
    </source>
</evidence>
<dbReference type="Proteomes" id="UP000030745">
    <property type="component" value="Unassembled WGS sequence"/>
</dbReference>
<gene>
    <name evidence="2" type="ORF">SPRG_16065</name>
</gene>
<sequence>MDPTQPRPPPPIMKRPPGKMSIAGDESIALSRPDLKAHLDAMWRSVSATLPRTYGARVAQSATLDKNKGPNDSFMLPNALL</sequence>
<feature type="region of interest" description="Disordered" evidence="1">
    <location>
        <begin position="1"/>
        <end position="22"/>
    </location>
</feature>
<reference evidence="2 3" key="1">
    <citation type="journal article" date="2013" name="PLoS Genet.">
        <title>Distinctive expansion of potential virulence genes in the genome of the oomycete fish pathogen Saprolegnia parasitica.</title>
        <authorList>
            <person name="Jiang R.H."/>
            <person name="de Bruijn I."/>
            <person name="Haas B.J."/>
            <person name="Belmonte R."/>
            <person name="Lobach L."/>
            <person name="Christie J."/>
            <person name="van den Ackerveken G."/>
            <person name="Bottin A."/>
            <person name="Bulone V."/>
            <person name="Diaz-Moreno S.M."/>
            <person name="Dumas B."/>
            <person name="Fan L."/>
            <person name="Gaulin E."/>
            <person name="Govers F."/>
            <person name="Grenville-Briggs L.J."/>
            <person name="Horner N.R."/>
            <person name="Levin J.Z."/>
            <person name="Mammella M."/>
            <person name="Meijer H.J."/>
            <person name="Morris P."/>
            <person name="Nusbaum C."/>
            <person name="Oome S."/>
            <person name="Phillips A.J."/>
            <person name="van Rooyen D."/>
            <person name="Rzeszutek E."/>
            <person name="Saraiva M."/>
            <person name="Secombes C.J."/>
            <person name="Seidl M.F."/>
            <person name="Snel B."/>
            <person name="Stassen J.H."/>
            <person name="Sykes S."/>
            <person name="Tripathy S."/>
            <person name="van den Berg H."/>
            <person name="Vega-Arreguin J.C."/>
            <person name="Wawra S."/>
            <person name="Young S.K."/>
            <person name="Zeng Q."/>
            <person name="Dieguez-Uribeondo J."/>
            <person name="Russ C."/>
            <person name="Tyler B.M."/>
            <person name="van West P."/>
        </authorList>
    </citation>
    <scope>NUCLEOTIDE SEQUENCE [LARGE SCALE GENOMIC DNA]</scope>
    <source>
        <strain evidence="2 3">CBS 223.65</strain>
    </source>
</reference>
<organism evidence="2 3">
    <name type="scientific">Saprolegnia parasitica (strain CBS 223.65)</name>
    <dbReference type="NCBI Taxonomy" id="695850"/>
    <lineage>
        <taxon>Eukaryota</taxon>
        <taxon>Sar</taxon>
        <taxon>Stramenopiles</taxon>
        <taxon>Oomycota</taxon>
        <taxon>Saprolegniomycetes</taxon>
        <taxon>Saprolegniales</taxon>
        <taxon>Saprolegniaceae</taxon>
        <taxon>Saprolegnia</taxon>
    </lineage>
</organism>
<evidence type="ECO:0000313" key="3">
    <source>
        <dbReference type="Proteomes" id="UP000030745"/>
    </source>
</evidence>
<protein>
    <submittedName>
        <fullName evidence="2">Uncharacterized protein</fullName>
    </submittedName>
</protein>
<dbReference type="AlphaFoldDB" id="A0A067BPB6"/>
<dbReference type="KEGG" id="spar:SPRG_16065"/>
<name>A0A067BPB6_SAPPC</name>
<dbReference type="RefSeq" id="XP_012210694.1">
    <property type="nucleotide sequence ID" value="XM_012355304.1"/>
</dbReference>
<evidence type="ECO:0000256" key="1">
    <source>
        <dbReference type="SAM" id="MobiDB-lite"/>
    </source>
</evidence>
<dbReference type="GeneID" id="24137724"/>
<dbReference type="VEuPathDB" id="FungiDB:SPRG_16065"/>
<accession>A0A067BPB6</accession>
<dbReference type="EMBL" id="KK583415">
    <property type="protein sequence ID" value="KDO18600.1"/>
    <property type="molecule type" value="Genomic_DNA"/>
</dbReference>
<keyword evidence="3" id="KW-1185">Reference proteome</keyword>
<feature type="compositionally biased region" description="Pro residues" evidence="1">
    <location>
        <begin position="1"/>
        <end position="14"/>
    </location>
</feature>